<name>A0A024GTP3_9STRA</name>
<dbReference type="InterPro" id="IPR057668">
    <property type="entry name" value="E2_Ub-conjug_enz_C"/>
</dbReference>
<gene>
    <name evidence="4" type="ORF">BN9_117250</name>
</gene>
<keyword evidence="1" id="KW-0862">Zinc</keyword>
<dbReference type="PANTHER" id="PTHR31560">
    <property type="entry name" value="UPF0652 PROTEIN C16A11.03C-RELATED"/>
    <property type="match status" value="1"/>
</dbReference>
<dbReference type="GO" id="GO:0006629">
    <property type="term" value="P:lipid metabolic process"/>
    <property type="evidence" value="ECO:0007669"/>
    <property type="project" value="InterPro"/>
</dbReference>
<keyword evidence="1" id="KW-0863">Zinc-finger</keyword>
<dbReference type="EMBL" id="CAIX01000409">
    <property type="protein sequence ID" value="CCI50174.1"/>
    <property type="molecule type" value="Genomic_DNA"/>
</dbReference>
<dbReference type="Pfam" id="PF02450">
    <property type="entry name" value="LCAT"/>
    <property type="match status" value="1"/>
</dbReference>
<accession>A0A024GTP3</accession>
<dbReference type="GO" id="GO:0008374">
    <property type="term" value="F:O-acyltransferase activity"/>
    <property type="evidence" value="ECO:0007669"/>
    <property type="project" value="InterPro"/>
</dbReference>
<dbReference type="Pfam" id="PF09418">
    <property type="entry name" value="DUF2009"/>
    <property type="match status" value="1"/>
</dbReference>
<feature type="domain" description="B box-type" evidence="3">
    <location>
        <begin position="74"/>
        <end position="120"/>
    </location>
</feature>
<proteinExistence type="predicted"/>
<dbReference type="STRING" id="65357.A0A024GTP3"/>
<dbReference type="AlphaFoldDB" id="A0A024GTP3"/>
<feature type="compositionally biased region" description="Basic and acidic residues" evidence="2">
    <location>
        <begin position="995"/>
        <end position="1008"/>
    </location>
</feature>
<dbReference type="PANTHER" id="PTHR31560:SF0">
    <property type="entry name" value="UPF0652 PROTEIN C22H10.08"/>
    <property type="match status" value="1"/>
</dbReference>
<keyword evidence="5" id="KW-1185">Reference proteome</keyword>
<dbReference type="Proteomes" id="UP000053237">
    <property type="component" value="Unassembled WGS sequence"/>
</dbReference>
<dbReference type="PROSITE" id="PS50119">
    <property type="entry name" value="ZF_BBOX"/>
    <property type="match status" value="1"/>
</dbReference>
<dbReference type="InterPro" id="IPR018553">
    <property type="entry name" value="E2_Ub-conjug_enz"/>
</dbReference>
<dbReference type="GO" id="GO:0008270">
    <property type="term" value="F:zinc ion binding"/>
    <property type="evidence" value="ECO:0007669"/>
    <property type="project" value="UniProtKB-KW"/>
</dbReference>
<sequence>MQSSEALGASPTALDTNNRLQKLVDLLNEEEYTKDSSMESEFDEKLLEFYPNFHTRHLSEKVKDTDDGRASAPTDPSHCVECNTHVSQVFCEQCHDYFCELCFSGQHRKGNRRLHTIQPCIPANIDTQASNKVEYAESTNREEMDALGCNDDNEAESSASEFSSHRLNTSRNICNMMGSLLSLGRHANTLSSESKQIKSSCAQSVLERAKYIPLRLTYEERKVLRTLEAALSISQYTDQMDTLQCVKNRTWRIRLQLQHIFGFMTGIVMASSYRAGQSLLDEKDFRDKEKFFQNILELGRRYKIMNPERMRGEYGKLMYLLQDAADPGIQELLGISLHRKIKTVYDVLEKGNAVQVLTDSKIEIATTVVSPEGKSRSQIQKLRRAKDAAVKEIVHKYIGESSLNEDTIYQCLYSIADNNYHLYFERDPIDRMIQLLHQHFSSQHKHSEEDTISLAIARGQEGARLSHSHQRQFHYVLQSLTLWREISHDMFRLWYLTDQDLLSGTNEKYQLTDTGQGVHRVQPAPLVSRAMHVILHETQRRLGLESWVGSSVVHLGDKNVPNALMFIDKYTQIGYILRPIVKTIDKLPELTTQYRNLQQYIDTTYGGIVQLQKQILADFFREAFDGSGGDNFFDAVFIALLSGILGALCYQIFYLDRSIPELSFMLPADSVRNLFEKMNAMDWSKRMRDDFFASFDLRPSAQQSGDIDRPGIQLAQNNTVGYSPIVMLPGFTSTGLEIWEGRECSRAYFRQRIWGTARMLQQFMMNQRCWLEHVMLNRSSGLDPNGVKLRPAAGLEAADYVIGGYWVWGKIIENLADIGYDTNSMFMASFDWRLAPFLLEKRDQYFTKLRYMIEMAKTSNGDRKVVIIAHSYASQVWLYFMKWVESDQGGKQGNRWIDQHIEAFISIAGSMLGATKSVSALLSGEMKDTAELGGLAKILGYFFGHPARASLARSWPSVSTMLPIGGNIVWGNSTYAPDDLTSRFATPASDSTGEEADRYGDHDRQSSHMKELNKKFNQEVYEHITRHGSNGLIVRFGADSGTSNITANELLELLGNVDEKLRYFHSQAKTSEVAANASDPKYDHPKYWSNPLAASLPYAPNMKLLCLYGIGKPVERAYLYKRAPRTIDESIQTSCDSESAAEECSRIVPHILDTEYMDPPWIKAGIHFVDGDGTVPLVSLGYMCARGWRPTEEEKARGWNLNPGSVDVRSREYIHNPVSLIKDPRGGPETSDHVDIMGNHALIRDVLHIVAKEYDKVPNHVLSEIHQIADRVRIPGS</sequence>
<keyword evidence="1" id="KW-0479">Metal-binding</keyword>
<dbReference type="InParanoid" id="A0A024GTP3"/>
<evidence type="ECO:0000256" key="1">
    <source>
        <dbReference type="PROSITE-ProRule" id="PRU00024"/>
    </source>
</evidence>
<dbReference type="InterPro" id="IPR003386">
    <property type="entry name" value="LACT/PDAT_acylTrfase"/>
</dbReference>
<feature type="region of interest" description="Disordered" evidence="2">
    <location>
        <begin position="983"/>
        <end position="1008"/>
    </location>
</feature>
<evidence type="ECO:0000256" key="2">
    <source>
        <dbReference type="SAM" id="MobiDB-lite"/>
    </source>
</evidence>
<evidence type="ECO:0000259" key="3">
    <source>
        <dbReference type="PROSITE" id="PS50119"/>
    </source>
</evidence>
<evidence type="ECO:0000313" key="5">
    <source>
        <dbReference type="Proteomes" id="UP000053237"/>
    </source>
</evidence>
<reference evidence="4 5" key="1">
    <citation type="submission" date="2012-05" db="EMBL/GenBank/DDBJ databases">
        <title>Recombination and specialization in a pathogen metapopulation.</title>
        <authorList>
            <person name="Gardiner A."/>
            <person name="Kemen E."/>
            <person name="Schultz-Larsen T."/>
            <person name="MacLean D."/>
            <person name="Van Oosterhout C."/>
            <person name="Jones J.D.G."/>
        </authorList>
    </citation>
    <scope>NUCLEOTIDE SEQUENCE [LARGE SCALE GENOMIC DNA]</scope>
    <source>
        <strain evidence="4 5">Ac Nc2</strain>
    </source>
</reference>
<comment type="caution">
    <text evidence="4">The sequence shown here is derived from an EMBL/GenBank/DDBJ whole genome shotgun (WGS) entry which is preliminary data.</text>
</comment>
<evidence type="ECO:0000313" key="4">
    <source>
        <dbReference type="EMBL" id="CCI50174.1"/>
    </source>
</evidence>
<protein>
    <recommendedName>
        <fullName evidence="3">B box-type domain-containing protein</fullName>
    </recommendedName>
</protein>
<dbReference type="OrthoDB" id="190846at2759"/>
<dbReference type="InterPro" id="IPR000315">
    <property type="entry name" value="Znf_B-box"/>
</dbReference>
<dbReference type="InterPro" id="IPR029058">
    <property type="entry name" value="AB_hydrolase_fold"/>
</dbReference>
<dbReference type="Gene3D" id="3.40.50.1820">
    <property type="entry name" value="alpha/beta hydrolase"/>
    <property type="match status" value="1"/>
</dbReference>
<dbReference type="SUPFAM" id="SSF53474">
    <property type="entry name" value="alpha/beta-Hydrolases"/>
    <property type="match status" value="1"/>
</dbReference>
<organism evidence="4 5">
    <name type="scientific">Albugo candida</name>
    <dbReference type="NCBI Taxonomy" id="65357"/>
    <lineage>
        <taxon>Eukaryota</taxon>
        <taxon>Sar</taxon>
        <taxon>Stramenopiles</taxon>
        <taxon>Oomycota</taxon>
        <taxon>Peronosporomycetes</taxon>
        <taxon>Albuginales</taxon>
        <taxon>Albuginaceae</taxon>
        <taxon>Albugo</taxon>
    </lineage>
</organism>